<proteinExistence type="predicted"/>
<protein>
    <submittedName>
        <fullName evidence="1">Uncharacterized protein</fullName>
    </submittedName>
</protein>
<sequence>MNNVVDSYDDSMSDVNIEDNFIPSSETLDGKIELPLLSLPPDELIQLHTGGDQRSIHFLKNIRAFNSMVCFTSMAEKIDHGVNNGTAPPIFKLGGQNYHRIGSLLPPDSLRPTFAQLYIYDTKNEIDNRISTLR</sequence>
<dbReference type="EMBL" id="SDMP01000013">
    <property type="protein sequence ID" value="RYR18892.1"/>
    <property type="molecule type" value="Genomic_DNA"/>
</dbReference>
<dbReference type="AlphaFoldDB" id="A0A444ZXZ3"/>
<accession>A0A444ZXZ3</accession>
<evidence type="ECO:0000313" key="1">
    <source>
        <dbReference type="EMBL" id="RYR18892.1"/>
    </source>
</evidence>
<evidence type="ECO:0000313" key="2">
    <source>
        <dbReference type="Proteomes" id="UP000289738"/>
    </source>
</evidence>
<dbReference type="STRING" id="3818.A0A444ZXZ3"/>
<keyword evidence="2" id="KW-1185">Reference proteome</keyword>
<name>A0A444ZXZ3_ARAHY</name>
<reference evidence="1 2" key="1">
    <citation type="submission" date="2019-01" db="EMBL/GenBank/DDBJ databases">
        <title>Sequencing of cultivated peanut Arachis hypogaea provides insights into genome evolution and oil improvement.</title>
        <authorList>
            <person name="Chen X."/>
        </authorList>
    </citation>
    <scope>NUCLEOTIDE SEQUENCE [LARGE SCALE GENOMIC DNA]</scope>
    <source>
        <strain evidence="2">cv. Fuhuasheng</strain>
        <tissue evidence="1">Leaves</tissue>
    </source>
</reference>
<dbReference type="PANTHER" id="PTHR45786">
    <property type="entry name" value="DNA BINDING PROTEIN-LIKE"/>
    <property type="match status" value="1"/>
</dbReference>
<gene>
    <name evidence="1" type="ORF">Ahy_B03g063507</name>
</gene>
<dbReference type="Proteomes" id="UP000289738">
    <property type="component" value="Chromosome B03"/>
</dbReference>
<dbReference type="PANTHER" id="PTHR45786:SF74">
    <property type="entry name" value="ATP-DEPENDENT DNA HELICASE"/>
    <property type="match status" value="1"/>
</dbReference>
<comment type="caution">
    <text evidence="1">The sequence shown here is derived from an EMBL/GenBank/DDBJ whole genome shotgun (WGS) entry which is preliminary data.</text>
</comment>
<organism evidence="1 2">
    <name type="scientific">Arachis hypogaea</name>
    <name type="common">Peanut</name>
    <dbReference type="NCBI Taxonomy" id="3818"/>
    <lineage>
        <taxon>Eukaryota</taxon>
        <taxon>Viridiplantae</taxon>
        <taxon>Streptophyta</taxon>
        <taxon>Embryophyta</taxon>
        <taxon>Tracheophyta</taxon>
        <taxon>Spermatophyta</taxon>
        <taxon>Magnoliopsida</taxon>
        <taxon>eudicotyledons</taxon>
        <taxon>Gunneridae</taxon>
        <taxon>Pentapetalae</taxon>
        <taxon>rosids</taxon>
        <taxon>fabids</taxon>
        <taxon>Fabales</taxon>
        <taxon>Fabaceae</taxon>
        <taxon>Papilionoideae</taxon>
        <taxon>50 kb inversion clade</taxon>
        <taxon>dalbergioids sensu lato</taxon>
        <taxon>Dalbergieae</taxon>
        <taxon>Pterocarpus clade</taxon>
        <taxon>Arachis</taxon>
    </lineage>
</organism>